<reference evidence="2" key="1">
    <citation type="submission" date="2021-01" db="UniProtKB">
        <authorList>
            <consortium name="EnsemblPlants"/>
        </authorList>
    </citation>
    <scope>IDENTIFICATION</scope>
</reference>
<keyword evidence="3" id="KW-1185">Reference proteome</keyword>
<organism evidence="2 3">
    <name type="scientific">Kalanchoe fedtschenkoi</name>
    <name type="common">Lavender scallops</name>
    <name type="synonym">South American air plant</name>
    <dbReference type="NCBI Taxonomy" id="63787"/>
    <lineage>
        <taxon>Eukaryota</taxon>
        <taxon>Viridiplantae</taxon>
        <taxon>Streptophyta</taxon>
        <taxon>Embryophyta</taxon>
        <taxon>Tracheophyta</taxon>
        <taxon>Spermatophyta</taxon>
        <taxon>Magnoliopsida</taxon>
        <taxon>eudicotyledons</taxon>
        <taxon>Gunneridae</taxon>
        <taxon>Pentapetalae</taxon>
        <taxon>Saxifragales</taxon>
        <taxon>Crassulaceae</taxon>
        <taxon>Kalanchoe</taxon>
    </lineage>
</organism>
<evidence type="ECO:0000313" key="2">
    <source>
        <dbReference type="EnsemblPlants" id="Kaladp0393s0006.1.v1.1"/>
    </source>
</evidence>
<feature type="compositionally biased region" description="Basic residues" evidence="1">
    <location>
        <begin position="127"/>
        <end position="145"/>
    </location>
</feature>
<dbReference type="AlphaFoldDB" id="A0A7N0V9S0"/>
<evidence type="ECO:0000256" key="1">
    <source>
        <dbReference type="SAM" id="MobiDB-lite"/>
    </source>
</evidence>
<feature type="region of interest" description="Disordered" evidence="1">
    <location>
        <begin position="158"/>
        <end position="177"/>
    </location>
</feature>
<protein>
    <submittedName>
        <fullName evidence="2">Uncharacterized protein</fullName>
    </submittedName>
</protein>
<dbReference type="EnsemblPlants" id="Kaladp0393s0006.1.v1.1">
    <property type="protein sequence ID" value="Kaladp0393s0006.1.v1.1"/>
    <property type="gene ID" value="Kaladp0393s0006.v1.1"/>
</dbReference>
<evidence type="ECO:0000313" key="3">
    <source>
        <dbReference type="Proteomes" id="UP000594263"/>
    </source>
</evidence>
<accession>A0A7N0V9S0</accession>
<name>A0A7N0V9S0_KALFE</name>
<feature type="region of interest" description="Disordered" evidence="1">
    <location>
        <begin position="124"/>
        <end position="153"/>
    </location>
</feature>
<dbReference type="Gramene" id="Kaladp0393s0006.1.v1.1">
    <property type="protein sequence ID" value="Kaladp0393s0006.1.v1.1"/>
    <property type="gene ID" value="Kaladp0393s0006.v1.1"/>
</dbReference>
<proteinExistence type="predicted"/>
<sequence>MQDWEKEFLGSVPDEDLLLKELHLIGIYPDILPGLIEGDVGEDQDIQEPNMGINSKFSSTQLAGEAPFKNSLVTQRSSRSKYTIHDFTGTANVPLESDLYVDESWNTAKGRRLCSSELGLPKGRVAANKKKKNRPAPQSAKRKRGTRGDDKSCHELTKSKKVTRSVPKDSLQKVEAASSGRLAERTIMGDSPIEGMDVISSRDALEDLNSLLDLDVDLLQEGGDNLSCLDIPMDDLSTLDFMF</sequence>
<dbReference type="Proteomes" id="UP000594263">
    <property type="component" value="Unplaced"/>
</dbReference>